<keyword evidence="2" id="KW-0472">Membrane</keyword>
<evidence type="ECO:0000313" key="4">
    <source>
        <dbReference type="Proteomes" id="UP000610966"/>
    </source>
</evidence>
<evidence type="ECO:0000313" key="3">
    <source>
        <dbReference type="EMBL" id="GIH70371.1"/>
    </source>
</evidence>
<evidence type="ECO:0000256" key="2">
    <source>
        <dbReference type="SAM" id="Phobius"/>
    </source>
</evidence>
<feature type="compositionally biased region" description="Basic and acidic residues" evidence="1">
    <location>
        <begin position="441"/>
        <end position="452"/>
    </location>
</feature>
<keyword evidence="2" id="KW-0812">Transmembrane</keyword>
<feature type="transmembrane region" description="Helical" evidence="2">
    <location>
        <begin position="30"/>
        <end position="49"/>
    </location>
</feature>
<comment type="caution">
    <text evidence="3">The sequence shown here is derived from an EMBL/GenBank/DDBJ whole genome shotgun (WGS) entry which is preliminary data.</text>
</comment>
<dbReference type="EMBL" id="BOOG01000021">
    <property type="protein sequence ID" value="GIH70371.1"/>
    <property type="molecule type" value="Genomic_DNA"/>
</dbReference>
<accession>A0A8J3R9R6</accession>
<keyword evidence="2" id="KW-1133">Transmembrane helix</keyword>
<evidence type="ECO:0000256" key="1">
    <source>
        <dbReference type="SAM" id="MobiDB-lite"/>
    </source>
</evidence>
<reference evidence="3" key="1">
    <citation type="submission" date="2021-01" db="EMBL/GenBank/DDBJ databases">
        <title>Whole genome shotgun sequence of Sphaerimonospora thailandensis NBRC 107569.</title>
        <authorList>
            <person name="Komaki H."/>
            <person name="Tamura T."/>
        </authorList>
    </citation>
    <scope>NUCLEOTIDE SEQUENCE</scope>
    <source>
        <strain evidence="3">NBRC 107569</strain>
    </source>
</reference>
<feature type="region of interest" description="Disordered" evidence="1">
    <location>
        <begin position="370"/>
        <end position="452"/>
    </location>
</feature>
<evidence type="ECO:0008006" key="5">
    <source>
        <dbReference type="Google" id="ProtNLM"/>
    </source>
</evidence>
<feature type="transmembrane region" description="Helical" evidence="2">
    <location>
        <begin position="140"/>
        <end position="159"/>
    </location>
</feature>
<keyword evidence="4" id="KW-1185">Reference proteome</keyword>
<sequence length="537" mass="58598">MNEHIPSLAAVPALPQDLDEAIAWVDAHPIPSVIAAALALIAGTLAYRIGRRLLRGASRTIREASRTARRAASGRPSEDLLTVVAASIATGVSAQGMWRFSGDVLGFDGPLQVGLFAFLEVAMVTSAVRARRNMRENYSAGIDGLAVWAMTCLSAVLSAMDAASFAEAVFRLAAPLVAAWLWERGMAIERRKITGRKRIHWRLTPERILVRLGLAETADRTAEQVDTQRRLTRIALAADDAHQLREAGASERKQRKAHTRLRRAFTAAATHTGLARDCEQQEVLQREVAALRSMEQLLDIPAASAWTPVEEPAGEVEPAEMLPEAREAIAAYKGWQPKLLPFPLTPPHTPATRPEDRLVSTAVSASVGVNGTPVNGHTLTPPHTAPDPATVTLPTQPVSEPVSVGEPETWPTRDGDVLTITHTDDSTGSEQPREGDDEERDERGRPNDQDNRRAEEWIRTRCRGRNGIGKRPTWSEVADRYGFSDGWGGKRVRAVQERMTGQGYTFCDDGTVYAPNKPLAEPLTTDDGSGERDEEKA</sequence>
<name>A0A8J3R9R6_9ACTN</name>
<gene>
    <name evidence="3" type="ORF">Mth01_26240</name>
</gene>
<feature type="region of interest" description="Disordered" evidence="1">
    <location>
        <begin position="514"/>
        <end position="537"/>
    </location>
</feature>
<proteinExistence type="predicted"/>
<protein>
    <recommendedName>
        <fullName evidence="5">DUF2637 domain-containing protein</fullName>
    </recommendedName>
</protein>
<organism evidence="3 4">
    <name type="scientific">Sphaerimonospora thailandensis</name>
    <dbReference type="NCBI Taxonomy" id="795644"/>
    <lineage>
        <taxon>Bacteria</taxon>
        <taxon>Bacillati</taxon>
        <taxon>Actinomycetota</taxon>
        <taxon>Actinomycetes</taxon>
        <taxon>Streptosporangiales</taxon>
        <taxon>Streptosporangiaceae</taxon>
        <taxon>Sphaerimonospora</taxon>
    </lineage>
</organism>
<dbReference type="RefSeq" id="WP_204016090.1">
    <property type="nucleotide sequence ID" value="NZ_BOOG01000021.1"/>
</dbReference>
<dbReference type="AlphaFoldDB" id="A0A8J3R9R6"/>
<dbReference type="Proteomes" id="UP000610966">
    <property type="component" value="Unassembled WGS sequence"/>
</dbReference>